<protein>
    <recommendedName>
        <fullName evidence="3">Transposase</fullName>
    </recommendedName>
</protein>
<evidence type="ECO:0008006" key="3">
    <source>
        <dbReference type="Google" id="ProtNLM"/>
    </source>
</evidence>
<keyword evidence="2" id="KW-1185">Reference proteome</keyword>
<sequence>MPLSTVPVRVLRLHINDKHASDLSVMGREVNFVWNYFNELSLKLFERERRFASGIELQRCLNGASKEGLGIGSAVFGALRAVSSTARSGSAGAKAVAPDVRWAG</sequence>
<comment type="caution">
    <text evidence="1">The sequence shown here is derived from an EMBL/GenBank/DDBJ whole genome shotgun (WGS) entry which is preliminary data.</text>
</comment>
<dbReference type="EMBL" id="MWML01000397">
    <property type="protein sequence ID" value="TCG03482.1"/>
    <property type="molecule type" value="Genomic_DNA"/>
</dbReference>
<dbReference type="Proteomes" id="UP000294200">
    <property type="component" value="Unassembled WGS sequence"/>
</dbReference>
<proteinExistence type="predicted"/>
<evidence type="ECO:0000313" key="1">
    <source>
        <dbReference type="EMBL" id="TCG03482.1"/>
    </source>
</evidence>
<reference evidence="1 2" key="1">
    <citation type="submission" date="2017-02" db="EMBL/GenBank/DDBJ databases">
        <title>Paraburkholderia sophoroidis sp. nov. and Paraburkholderia steynii sp. nov. rhizobial symbionts of the fynbos legume Hypocalyptus sophoroides.</title>
        <authorList>
            <person name="Steenkamp E.T."/>
            <person name="Beukes C.W."/>
            <person name="Van Zyl E."/>
            <person name="Avontuur J."/>
            <person name="Chan W.Y."/>
            <person name="Hassen A."/>
            <person name="Palmer M."/>
            <person name="Mthombeni L."/>
            <person name="Phalane F."/>
            <person name="Sereme K."/>
            <person name="Venter S.N."/>
        </authorList>
    </citation>
    <scope>NUCLEOTIDE SEQUENCE [LARGE SCALE GENOMIC DNA]</scope>
    <source>
        <strain evidence="1 2">HC1.1ba</strain>
    </source>
</reference>
<name>A0A4R0X438_9BURK</name>
<evidence type="ECO:0000313" key="2">
    <source>
        <dbReference type="Proteomes" id="UP000294200"/>
    </source>
</evidence>
<gene>
    <name evidence="1" type="ORF">BZM27_48130</name>
</gene>
<organism evidence="1 2">
    <name type="scientific">Paraburkholderia steynii</name>
    <dbReference type="NCBI Taxonomy" id="1245441"/>
    <lineage>
        <taxon>Bacteria</taxon>
        <taxon>Pseudomonadati</taxon>
        <taxon>Pseudomonadota</taxon>
        <taxon>Betaproteobacteria</taxon>
        <taxon>Burkholderiales</taxon>
        <taxon>Burkholderiaceae</taxon>
        <taxon>Paraburkholderia</taxon>
    </lineage>
</organism>
<accession>A0A4R0X438</accession>
<dbReference type="AlphaFoldDB" id="A0A4R0X438"/>